<evidence type="ECO:0008006" key="2">
    <source>
        <dbReference type="Google" id="ProtNLM"/>
    </source>
</evidence>
<sequence length="229" mass="23981">KVVLSHHVSGWDGFALREWAEDRFGAPCRIENDTNCGALAEARVGAGAGASVVFYTNIGSGIGGGIVIDGELYRRPFGAAEIGHFKLWDQAAGDYCIVEHLCSGWSINRMACEQARAGRLALAVELAGGNVEDLTAEHVGLAAAEEDEDALDFVRTVAGDFAIALCNVIALLNPDRIIIGGGVSLMGDVLFGPLRAAVAERAFKPYAGNYEIVPAGLGENVVLVGALLI</sequence>
<proteinExistence type="predicted"/>
<organism evidence="1">
    <name type="scientific">marine sediment metagenome</name>
    <dbReference type="NCBI Taxonomy" id="412755"/>
    <lineage>
        <taxon>unclassified sequences</taxon>
        <taxon>metagenomes</taxon>
        <taxon>ecological metagenomes</taxon>
    </lineage>
</organism>
<dbReference type="EMBL" id="LAZR01028457">
    <property type="protein sequence ID" value="KKL62543.1"/>
    <property type="molecule type" value="Genomic_DNA"/>
</dbReference>
<feature type="non-terminal residue" evidence="1">
    <location>
        <position position="1"/>
    </location>
</feature>
<dbReference type="Pfam" id="PF00480">
    <property type="entry name" value="ROK"/>
    <property type="match status" value="1"/>
</dbReference>
<dbReference type="InterPro" id="IPR043129">
    <property type="entry name" value="ATPase_NBD"/>
</dbReference>
<gene>
    <name evidence="1" type="ORF">LCGC14_2184160</name>
</gene>
<name>A0A0F9DLE1_9ZZZZ</name>
<reference evidence="1" key="1">
    <citation type="journal article" date="2015" name="Nature">
        <title>Complex archaea that bridge the gap between prokaryotes and eukaryotes.</title>
        <authorList>
            <person name="Spang A."/>
            <person name="Saw J.H."/>
            <person name="Jorgensen S.L."/>
            <person name="Zaremba-Niedzwiedzka K."/>
            <person name="Martijn J."/>
            <person name="Lind A.E."/>
            <person name="van Eijk R."/>
            <person name="Schleper C."/>
            <person name="Guy L."/>
            <person name="Ettema T.J."/>
        </authorList>
    </citation>
    <scope>NUCLEOTIDE SEQUENCE</scope>
</reference>
<dbReference type="PANTHER" id="PTHR18964:SF149">
    <property type="entry name" value="BIFUNCTIONAL UDP-N-ACETYLGLUCOSAMINE 2-EPIMERASE_N-ACETYLMANNOSAMINE KINASE"/>
    <property type="match status" value="1"/>
</dbReference>
<comment type="caution">
    <text evidence="1">The sequence shown here is derived from an EMBL/GenBank/DDBJ whole genome shotgun (WGS) entry which is preliminary data.</text>
</comment>
<evidence type="ECO:0000313" key="1">
    <source>
        <dbReference type="EMBL" id="KKL62543.1"/>
    </source>
</evidence>
<protein>
    <recommendedName>
        <fullName evidence="2">ROK family protein</fullName>
    </recommendedName>
</protein>
<accession>A0A0F9DLE1</accession>
<dbReference type="PANTHER" id="PTHR18964">
    <property type="entry name" value="ROK (REPRESSOR, ORF, KINASE) FAMILY"/>
    <property type="match status" value="1"/>
</dbReference>
<dbReference type="SUPFAM" id="SSF53067">
    <property type="entry name" value="Actin-like ATPase domain"/>
    <property type="match status" value="1"/>
</dbReference>
<dbReference type="AlphaFoldDB" id="A0A0F9DLE1"/>
<dbReference type="InterPro" id="IPR000600">
    <property type="entry name" value="ROK"/>
</dbReference>
<dbReference type="Gene3D" id="3.30.420.40">
    <property type="match status" value="2"/>
</dbReference>